<dbReference type="EMBL" id="GL438199">
    <property type="protein sequence ID" value="EFN69416.1"/>
    <property type="molecule type" value="Genomic_DNA"/>
</dbReference>
<dbReference type="InParanoid" id="E2AAX1"/>
<evidence type="ECO:0000313" key="3">
    <source>
        <dbReference type="Proteomes" id="UP000000311"/>
    </source>
</evidence>
<feature type="compositionally biased region" description="Gly residues" evidence="1">
    <location>
        <begin position="39"/>
        <end position="55"/>
    </location>
</feature>
<dbReference type="Proteomes" id="UP000000311">
    <property type="component" value="Unassembled WGS sequence"/>
</dbReference>
<name>E2AAX1_CAMFO</name>
<gene>
    <name evidence="2" type="ORF">EAG_04171</name>
</gene>
<sequence>MNSGVRVNVEPSHRAGVVNDNAAVSVDRDTIRKELEGKGTNGEGGSLDYGSQIDGGGGKLQLRGARFVSCKRDTSVNQVHNQ</sequence>
<feature type="region of interest" description="Disordered" evidence="1">
    <location>
        <begin position="1"/>
        <end position="21"/>
    </location>
</feature>
<organism evidence="3">
    <name type="scientific">Camponotus floridanus</name>
    <name type="common">Florida carpenter ant</name>
    <dbReference type="NCBI Taxonomy" id="104421"/>
    <lineage>
        <taxon>Eukaryota</taxon>
        <taxon>Metazoa</taxon>
        <taxon>Ecdysozoa</taxon>
        <taxon>Arthropoda</taxon>
        <taxon>Hexapoda</taxon>
        <taxon>Insecta</taxon>
        <taxon>Pterygota</taxon>
        <taxon>Neoptera</taxon>
        <taxon>Endopterygota</taxon>
        <taxon>Hymenoptera</taxon>
        <taxon>Apocrita</taxon>
        <taxon>Aculeata</taxon>
        <taxon>Formicoidea</taxon>
        <taxon>Formicidae</taxon>
        <taxon>Formicinae</taxon>
        <taxon>Camponotus</taxon>
    </lineage>
</organism>
<dbReference type="AlphaFoldDB" id="E2AAX1"/>
<reference evidence="2 3" key="1">
    <citation type="journal article" date="2010" name="Science">
        <title>Genomic comparison of the ants Camponotus floridanus and Harpegnathos saltator.</title>
        <authorList>
            <person name="Bonasio R."/>
            <person name="Zhang G."/>
            <person name="Ye C."/>
            <person name="Mutti N.S."/>
            <person name="Fang X."/>
            <person name="Qin N."/>
            <person name="Donahue G."/>
            <person name="Yang P."/>
            <person name="Li Q."/>
            <person name="Li C."/>
            <person name="Zhang P."/>
            <person name="Huang Z."/>
            <person name="Berger S.L."/>
            <person name="Reinberg D."/>
            <person name="Wang J."/>
            <person name="Liebig J."/>
        </authorList>
    </citation>
    <scope>NUCLEOTIDE SEQUENCE [LARGE SCALE GENOMIC DNA]</scope>
    <source>
        <strain evidence="3">C129</strain>
    </source>
</reference>
<evidence type="ECO:0000313" key="2">
    <source>
        <dbReference type="EMBL" id="EFN69416.1"/>
    </source>
</evidence>
<feature type="region of interest" description="Disordered" evidence="1">
    <location>
        <begin position="34"/>
        <end position="55"/>
    </location>
</feature>
<protein>
    <submittedName>
        <fullName evidence="2">Uncharacterized protein</fullName>
    </submittedName>
</protein>
<evidence type="ECO:0000256" key="1">
    <source>
        <dbReference type="SAM" id="MobiDB-lite"/>
    </source>
</evidence>
<accession>E2AAX1</accession>
<proteinExistence type="predicted"/>
<keyword evidence="3" id="KW-1185">Reference proteome</keyword>